<dbReference type="InterPro" id="IPR006978">
    <property type="entry name" value="Nre_N"/>
</dbReference>
<feature type="domain" description="Archaeal Nre C-terminal" evidence="2">
    <location>
        <begin position="68"/>
        <end position="172"/>
    </location>
</feature>
<dbReference type="InterPro" id="IPR033167">
    <property type="entry name" value="Nre"/>
</dbReference>
<dbReference type="PANTHER" id="PTHR38136:SF2">
    <property type="entry name" value="DNA REPAIR PROTEIN"/>
    <property type="match status" value="1"/>
</dbReference>
<comment type="caution">
    <text evidence="3">The sequence shown here is derived from an EMBL/GenBank/DDBJ whole genome shotgun (WGS) entry which is preliminary data.</text>
</comment>
<dbReference type="PANTHER" id="PTHR38136">
    <property type="entry name" value="DNA REPAIR PROTEIN"/>
    <property type="match status" value="1"/>
</dbReference>
<dbReference type="Pfam" id="PF04894">
    <property type="entry name" value="Nre_N"/>
    <property type="match status" value="1"/>
</dbReference>
<gene>
    <name evidence="3" type="ORF">ASZ90_009240</name>
</gene>
<dbReference type="Pfam" id="PF04895">
    <property type="entry name" value="Nre_C"/>
    <property type="match status" value="1"/>
</dbReference>
<accession>A0A0W8FJT5</accession>
<evidence type="ECO:0000313" key="3">
    <source>
        <dbReference type="EMBL" id="KUG21009.1"/>
    </source>
</evidence>
<protein>
    <recommendedName>
        <fullName evidence="4">DNA repair protein</fullName>
    </recommendedName>
</protein>
<reference evidence="3" key="1">
    <citation type="journal article" date="2015" name="Proc. Natl. Acad. Sci. U.S.A.">
        <title>Networks of energetic and metabolic interactions define dynamics in microbial communities.</title>
        <authorList>
            <person name="Embree M."/>
            <person name="Liu J.K."/>
            <person name="Al-Bassam M.M."/>
            <person name="Zengler K."/>
        </authorList>
    </citation>
    <scope>NUCLEOTIDE SEQUENCE</scope>
</reference>
<evidence type="ECO:0008006" key="4">
    <source>
        <dbReference type="Google" id="ProtNLM"/>
    </source>
</evidence>
<dbReference type="AlphaFoldDB" id="A0A0W8FJT5"/>
<sequence>MVSIRLKKRIARYPPLEGIRLHHARLYGNLIVCLLVPGDWGFEMIEIWGRQSLWSGGDEVIVRDGERQTKSGYSPLAGAYYSARLGVAEHLEAIGRSARVLVLRSVSGDYWAPLGTWVVREATRAAMQAAPANCNTLQEGIAAASRILGFDRWLPYSRLVPDLMAQRTLRDFLEPSA</sequence>
<proteinExistence type="predicted"/>
<name>A0A0W8FJT5_9ZZZZ</name>
<dbReference type="InterPro" id="IPR006979">
    <property type="entry name" value="Nre_C"/>
</dbReference>
<dbReference type="EMBL" id="LNQE01001114">
    <property type="protein sequence ID" value="KUG21009.1"/>
    <property type="molecule type" value="Genomic_DNA"/>
</dbReference>
<evidence type="ECO:0000259" key="2">
    <source>
        <dbReference type="Pfam" id="PF04895"/>
    </source>
</evidence>
<dbReference type="GO" id="GO:0006281">
    <property type="term" value="P:DNA repair"/>
    <property type="evidence" value="ECO:0007669"/>
    <property type="project" value="InterPro"/>
</dbReference>
<feature type="domain" description="Archaeal Nre N-terminal" evidence="1">
    <location>
        <begin position="1"/>
        <end position="55"/>
    </location>
</feature>
<organism evidence="3">
    <name type="scientific">hydrocarbon metagenome</name>
    <dbReference type="NCBI Taxonomy" id="938273"/>
    <lineage>
        <taxon>unclassified sequences</taxon>
        <taxon>metagenomes</taxon>
        <taxon>ecological metagenomes</taxon>
    </lineage>
</organism>
<evidence type="ECO:0000259" key="1">
    <source>
        <dbReference type="Pfam" id="PF04894"/>
    </source>
</evidence>